<organism evidence="3 4">
    <name type="scientific">Rubrivivax albus</name>
    <dbReference type="NCBI Taxonomy" id="2499835"/>
    <lineage>
        <taxon>Bacteria</taxon>
        <taxon>Pseudomonadati</taxon>
        <taxon>Pseudomonadota</taxon>
        <taxon>Betaproteobacteria</taxon>
        <taxon>Burkholderiales</taxon>
        <taxon>Sphaerotilaceae</taxon>
        <taxon>Rubrivivax</taxon>
    </lineage>
</organism>
<dbReference type="OrthoDB" id="9783941at2"/>
<evidence type="ECO:0000313" key="4">
    <source>
        <dbReference type="Proteomes" id="UP000288178"/>
    </source>
</evidence>
<dbReference type="EMBL" id="SACT01000007">
    <property type="protein sequence ID" value="RVT49759.1"/>
    <property type="molecule type" value="Genomic_DNA"/>
</dbReference>
<dbReference type="Gene3D" id="3.40.190.170">
    <property type="entry name" value="Bacterial extracellular solute-binding protein, family 7"/>
    <property type="match status" value="1"/>
</dbReference>
<dbReference type="NCBIfam" id="NF037995">
    <property type="entry name" value="TRAP_S1"/>
    <property type="match status" value="1"/>
</dbReference>
<name>A0A437JSB9_9BURK</name>
<gene>
    <name evidence="3" type="ORF">ENE75_19155</name>
</gene>
<dbReference type="InterPro" id="IPR018389">
    <property type="entry name" value="DctP_fam"/>
</dbReference>
<dbReference type="CDD" id="cd13602">
    <property type="entry name" value="PBP2_TRAP_BpDctp6_7"/>
    <property type="match status" value="1"/>
</dbReference>
<dbReference type="Proteomes" id="UP000288178">
    <property type="component" value="Unassembled WGS sequence"/>
</dbReference>
<dbReference type="Pfam" id="PF03480">
    <property type="entry name" value="DctP"/>
    <property type="match status" value="1"/>
</dbReference>
<dbReference type="RefSeq" id="WP_128199931.1">
    <property type="nucleotide sequence ID" value="NZ_SACT01000007.1"/>
</dbReference>
<comment type="caution">
    <text evidence="3">The sequence shown here is derived from an EMBL/GenBank/DDBJ whole genome shotgun (WGS) entry which is preliminary data.</text>
</comment>
<dbReference type="PANTHER" id="PTHR33376:SF4">
    <property type="entry name" value="SIALIC ACID-BINDING PERIPLASMIC PROTEIN SIAP"/>
    <property type="match status" value="1"/>
</dbReference>
<accession>A0A437JSB9</accession>
<feature type="signal peptide" evidence="2">
    <location>
        <begin position="1"/>
        <end position="19"/>
    </location>
</feature>
<proteinExistence type="predicted"/>
<keyword evidence="1 2" id="KW-0732">Signal</keyword>
<dbReference type="GO" id="GO:0055085">
    <property type="term" value="P:transmembrane transport"/>
    <property type="evidence" value="ECO:0007669"/>
    <property type="project" value="InterPro"/>
</dbReference>
<evidence type="ECO:0000256" key="2">
    <source>
        <dbReference type="SAM" id="SignalP"/>
    </source>
</evidence>
<reference evidence="3 4" key="1">
    <citation type="submission" date="2019-01" db="EMBL/GenBank/DDBJ databases">
        <authorList>
            <person name="Chen W.-M."/>
        </authorList>
    </citation>
    <scope>NUCLEOTIDE SEQUENCE [LARGE SCALE GENOMIC DNA]</scope>
    <source>
        <strain evidence="3 4">ICH-3</strain>
    </source>
</reference>
<feature type="chain" id="PRO_5019539256" evidence="2">
    <location>
        <begin position="20"/>
        <end position="321"/>
    </location>
</feature>
<dbReference type="PANTHER" id="PTHR33376">
    <property type="match status" value="1"/>
</dbReference>
<dbReference type="InterPro" id="IPR038404">
    <property type="entry name" value="TRAP_DctP_sf"/>
</dbReference>
<evidence type="ECO:0000256" key="1">
    <source>
        <dbReference type="ARBA" id="ARBA00022729"/>
    </source>
</evidence>
<protein>
    <submittedName>
        <fullName evidence="3">C4-dicarboxylate ABC transporter substrate-binding protein</fullName>
    </submittedName>
</protein>
<keyword evidence="4" id="KW-1185">Reference proteome</keyword>
<evidence type="ECO:0000313" key="3">
    <source>
        <dbReference type="EMBL" id="RVT49759.1"/>
    </source>
</evidence>
<sequence>MKSLAFGLTALALAASASAQTKWDLASGYGANTFQTKNLEQFAADVKAATGGKLMITVHPGASLFKQPEIKRAIQTGLVPAGEFIISGLANENPLFGADSIPFLATSYADAKKLYDAAKPVQAGVLGKQGVKMLFSVPWPGQSLYSVKPINSADDFKGTKMRAYNPATTKIATMLGASPVTIQLPELGQALATGAANNFLTSSASGADGKLYEQVKYFYPVNGWLPRNVTAVSQKAFDALDKATQDAVLKAAADAEARGWKMSEQVDADSIAVLKANGVTIAPPSDSVKAALKKIGDTMTEEWLAAAGAEGKAIIDAYRKN</sequence>
<dbReference type="AlphaFoldDB" id="A0A437JSB9"/>